<evidence type="ECO:0000313" key="2">
    <source>
        <dbReference type="Proteomes" id="UP000315082"/>
    </source>
</evidence>
<evidence type="ECO:0000313" key="1">
    <source>
        <dbReference type="EMBL" id="QDV69895.1"/>
    </source>
</evidence>
<proteinExistence type="predicted"/>
<accession>A0A518JWI8</accession>
<dbReference type="AlphaFoldDB" id="A0A518JWI8"/>
<dbReference type="Proteomes" id="UP000315082">
    <property type="component" value="Chromosome"/>
</dbReference>
<gene>
    <name evidence="1" type="ORF">Poly24_36130</name>
</gene>
<organism evidence="1 2">
    <name type="scientific">Rosistilla carotiformis</name>
    <dbReference type="NCBI Taxonomy" id="2528017"/>
    <lineage>
        <taxon>Bacteria</taxon>
        <taxon>Pseudomonadati</taxon>
        <taxon>Planctomycetota</taxon>
        <taxon>Planctomycetia</taxon>
        <taxon>Pirellulales</taxon>
        <taxon>Pirellulaceae</taxon>
        <taxon>Rosistilla</taxon>
    </lineage>
</organism>
<sequence>MTETPGLVAFWDFVQREEGVNGTGKFVAHTAKGDEHRYVLEPHNISVDYWHQGEEASLADFPLLNRGPFGQAVQFRDPKSETDLPVLMVPRSLLHDTPLDIKGPGKSVTMLVWLIYQGEDHGIAGMWLEGTDTPGVKDPAPVQVKGARQFGLFAGLGANPGGVSAHISENGLSTFGDRYARHMSTTSEKMKKISVDAKGADLDKGWSTIGFTFDSQTKAVRSFLDGSSSEVWVENPEKDRHYKYAAEAWQKGKLAASKQPVADSEANEFYSPPETTPLSEKIVSETAGERVVERTYEYTKVRVTLRKDSQGQVSETVSSALVALKSNPYWFGHDIYAPRTLAEGGPFTVGRVIHSNRHKTLSAYIGGVAVFDRALTSEEMACLSAIGRDQPIITPSK</sequence>
<reference evidence="1 2" key="1">
    <citation type="submission" date="2019-02" db="EMBL/GenBank/DDBJ databases">
        <title>Deep-cultivation of Planctomycetes and their phenomic and genomic characterization uncovers novel biology.</title>
        <authorList>
            <person name="Wiegand S."/>
            <person name="Jogler M."/>
            <person name="Boedeker C."/>
            <person name="Pinto D."/>
            <person name="Vollmers J."/>
            <person name="Rivas-Marin E."/>
            <person name="Kohn T."/>
            <person name="Peeters S.H."/>
            <person name="Heuer A."/>
            <person name="Rast P."/>
            <person name="Oberbeckmann S."/>
            <person name="Bunk B."/>
            <person name="Jeske O."/>
            <person name="Meyerdierks A."/>
            <person name="Storesund J.E."/>
            <person name="Kallscheuer N."/>
            <person name="Luecker S."/>
            <person name="Lage O.M."/>
            <person name="Pohl T."/>
            <person name="Merkel B.J."/>
            <person name="Hornburger P."/>
            <person name="Mueller R.-W."/>
            <person name="Bruemmer F."/>
            <person name="Labrenz M."/>
            <person name="Spormann A.M."/>
            <person name="Op den Camp H."/>
            <person name="Overmann J."/>
            <person name="Amann R."/>
            <person name="Jetten M.S.M."/>
            <person name="Mascher T."/>
            <person name="Medema M.H."/>
            <person name="Devos D.P."/>
            <person name="Kaster A.-K."/>
            <person name="Ovreas L."/>
            <person name="Rohde M."/>
            <person name="Galperin M.Y."/>
            <person name="Jogler C."/>
        </authorList>
    </citation>
    <scope>NUCLEOTIDE SEQUENCE [LARGE SCALE GENOMIC DNA]</scope>
    <source>
        <strain evidence="1 2">Poly24</strain>
    </source>
</reference>
<keyword evidence="2" id="KW-1185">Reference proteome</keyword>
<dbReference type="EMBL" id="CP036348">
    <property type="protein sequence ID" value="QDV69895.1"/>
    <property type="molecule type" value="Genomic_DNA"/>
</dbReference>
<protein>
    <submittedName>
        <fullName evidence="1">Uncharacterized protein</fullName>
    </submittedName>
</protein>
<name>A0A518JWI8_9BACT</name>
<dbReference type="KEGG" id="rcf:Poly24_36130"/>